<dbReference type="Pfam" id="PF13450">
    <property type="entry name" value="NAD_binding_8"/>
    <property type="match status" value="1"/>
</dbReference>
<dbReference type="Gene3D" id="3.20.20.70">
    <property type="entry name" value="Aldolase class I"/>
    <property type="match status" value="1"/>
</dbReference>
<dbReference type="Gene3D" id="3.40.50.720">
    <property type="entry name" value="NAD(P)-binding Rossmann-like Domain"/>
    <property type="match status" value="1"/>
</dbReference>
<evidence type="ECO:0000256" key="1">
    <source>
        <dbReference type="ARBA" id="ARBA00001917"/>
    </source>
</evidence>
<evidence type="ECO:0000256" key="9">
    <source>
        <dbReference type="ARBA" id="ARBA00023014"/>
    </source>
</evidence>
<dbReference type="InterPro" id="IPR001155">
    <property type="entry name" value="OxRdtase_FMN_N"/>
</dbReference>
<dbReference type="GO" id="GO:0010181">
    <property type="term" value="F:FMN binding"/>
    <property type="evidence" value="ECO:0007669"/>
    <property type="project" value="InterPro"/>
</dbReference>
<comment type="caution">
    <text evidence="11">The sequence shown here is derived from an EMBL/GenBank/DDBJ whole genome shotgun (WGS) entry which is preliminary data.</text>
</comment>
<keyword evidence="7" id="KW-0560">Oxidoreductase</keyword>
<dbReference type="PANTHER" id="PTHR42917:SF2">
    <property type="entry name" value="2,4-DIENOYL-COA REDUCTASE [(2E)-ENOYL-COA-PRODUCING]"/>
    <property type="match status" value="1"/>
</dbReference>
<dbReference type="InterPro" id="IPR013785">
    <property type="entry name" value="Aldolase_TIM"/>
</dbReference>
<name>A0A8J7V2F6_9PROT</name>
<keyword evidence="4" id="KW-0285">Flavoprotein</keyword>
<keyword evidence="8" id="KW-0408">Iron</keyword>
<dbReference type="EMBL" id="JAGMWN010000001">
    <property type="protein sequence ID" value="MBP5855709.1"/>
    <property type="molecule type" value="Genomic_DNA"/>
</dbReference>
<sequence length="683" mass="74334">MARDPRFDILFEPVTIGPKTARNRFYQVPHCTGMGRGWPRTLAAMRGVKAEGGWAVVNTEYCSIDRTSDDTPYPYARLWDEEDLRANALMVEAVREHGSLAGVELWHGGSSIANLASREPPFDLQSLPARGDPIQSRKLDAQDIRDLRRWHRQAAERAYRAGFDVVYVYATHGYLLHNFLLGPMNDRRDEYGGCLENRARIVAELVEETREATKGECAVAVRFTGSHSPGGFGPEPDEIRDMLAHLGPLADLWDLVCDDYGMEMGHSRFVDEGVHADWLAEARGLVGKPVVSVGRYTTPDAMATLIRRGAVDFIGAARPSIADPFLPNKIEAGEPERIRECIGCNICYAFDTRGAPIRCTQNPTMGEEGRRGWHPERVPARGSDRSILIVGGGPAGLEAACTLGRRGYDVVLAEASNTLGGRAGREARLPGLSTWARVRDYRLEQLTRLSNVETYLESPLDAAAIRDLGHPVVALATGARWRRDGMGRWFHAPVPALEGDEGLYTPDDLMGEGGADILSGGPVAIFDDDQHYMASVLAEMIRKTGRAVTLITTAGRACAWGAHTEEDFRTNARLIELGVEIVPNRAVSAFAGGVVETRCIFTDRAASMAAPNLVLVTSRAPEDGLYHELTAAPDALAEAGIGQVARIGDALAPGLIAHAVHGGHRFAREIDDAVVPILMEAPD</sequence>
<comment type="cofactor">
    <cofactor evidence="1">
        <name>FMN</name>
        <dbReference type="ChEBI" id="CHEBI:58210"/>
    </cofactor>
</comment>
<evidence type="ECO:0000256" key="7">
    <source>
        <dbReference type="ARBA" id="ARBA00023002"/>
    </source>
</evidence>
<comment type="similarity">
    <text evidence="3">In the N-terminal section; belongs to the NADH:flavin oxidoreductase/NADH oxidase family.</text>
</comment>
<evidence type="ECO:0000313" key="11">
    <source>
        <dbReference type="EMBL" id="MBP5855709.1"/>
    </source>
</evidence>
<reference evidence="11" key="1">
    <citation type="submission" date="2021-04" db="EMBL/GenBank/DDBJ databases">
        <authorList>
            <person name="Zhang D.-C."/>
        </authorList>
    </citation>
    <scope>NUCLEOTIDE SEQUENCE</scope>
    <source>
        <strain evidence="11">CGMCC 1.15697</strain>
    </source>
</reference>
<feature type="domain" description="NADH:flavin oxidoreductase/NADH oxidase N-terminal" evidence="10">
    <location>
        <begin position="10"/>
        <end position="335"/>
    </location>
</feature>
<keyword evidence="6" id="KW-0479">Metal-binding</keyword>
<accession>A0A8J7V2F6</accession>
<keyword evidence="5" id="KW-0288">FMN</keyword>
<organism evidence="11 12">
    <name type="scientific">Marivibrio halodurans</name>
    <dbReference type="NCBI Taxonomy" id="2039722"/>
    <lineage>
        <taxon>Bacteria</taxon>
        <taxon>Pseudomonadati</taxon>
        <taxon>Pseudomonadota</taxon>
        <taxon>Alphaproteobacteria</taxon>
        <taxon>Rhodospirillales</taxon>
        <taxon>Rhodospirillaceae</taxon>
        <taxon>Marivibrio</taxon>
    </lineage>
</organism>
<dbReference type="GO" id="GO:0016491">
    <property type="term" value="F:oxidoreductase activity"/>
    <property type="evidence" value="ECO:0007669"/>
    <property type="project" value="UniProtKB-KW"/>
</dbReference>
<dbReference type="GO" id="GO:0051536">
    <property type="term" value="F:iron-sulfur cluster binding"/>
    <property type="evidence" value="ECO:0007669"/>
    <property type="project" value="UniProtKB-KW"/>
</dbReference>
<dbReference type="AlphaFoldDB" id="A0A8J7V2F6"/>
<dbReference type="InterPro" id="IPR051793">
    <property type="entry name" value="NADH:flavin_oxidoreductase"/>
</dbReference>
<proteinExistence type="inferred from homology"/>
<evidence type="ECO:0000256" key="6">
    <source>
        <dbReference type="ARBA" id="ARBA00022723"/>
    </source>
</evidence>
<keyword evidence="12" id="KW-1185">Reference proteome</keyword>
<evidence type="ECO:0000256" key="4">
    <source>
        <dbReference type="ARBA" id="ARBA00022630"/>
    </source>
</evidence>
<keyword evidence="9" id="KW-0411">Iron-sulfur</keyword>
<evidence type="ECO:0000256" key="8">
    <source>
        <dbReference type="ARBA" id="ARBA00023004"/>
    </source>
</evidence>
<dbReference type="GO" id="GO:0046872">
    <property type="term" value="F:metal ion binding"/>
    <property type="evidence" value="ECO:0007669"/>
    <property type="project" value="UniProtKB-KW"/>
</dbReference>
<evidence type="ECO:0000256" key="2">
    <source>
        <dbReference type="ARBA" id="ARBA00001966"/>
    </source>
</evidence>
<dbReference type="Pfam" id="PF00724">
    <property type="entry name" value="Oxidored_FMN"/>
    <property type="match status" value="1"/>
</dbReference>
<gene>
    <name evidence="11" type="ORF">KAJ83_01715</name>
</gene>
<comment type="cofactor">
    <cofactor evidence="2">
        <name>[4Fe-4S] cluster</name>
        <dbReference type="ChEBI" id="CHEBI:49883"/>
    </cofactor>
</comment>
<dbReference type="SUPFAM" id="SSF51905">
    <property type="entry name" value="FAD/NAD(P)-binding domain"/>
    <property type="match status" value="1"/>
</dbReference>
<evidence type="ECO:0000256" key="3">
    <source>
        <dbReference type="ARBA" id="ARBA00011048"/>
    </source>
</evidence>
<evidence type="ECO:0000259" key="10">
    <source>
        <dbReference type="Pfam" id="PF00724"/>
    </source>
</evidence>
<evidence type="ECO:0000256" key="5">
    <source>
        <dbReference type="ARBA" id="ARBA00022643"/>
    </source>
</evidence>
<dbReference type="PANTHER" id="PTHR42917">
    <property type="entry name" value="2,4-DIENOYL-COA REDUCTASE"/>
    <property type="match status" value="1"/>
</dbReference>
<dbReference type="Proteomes" id="UP000672602">
    <property type="component" value="Unassembled WGS sequence"/>
</dbReference>
<dbReference type="InterPro" id="IPR036188">
    <property type="entry name" value="FAD/NAD-bd_sf"/>
</dbReference>
<dbReference type="SUPFAM" id="SSF51971">
    <property type="entry name" value="Nucleotide-binding domain"/>
    <property type="match status" value="1"/>
</dbReference>
<evidence type="ECO:0000313" key="12">
    <source>
        <dbReference type="Proteomes" id="UP000672602"/>
    </source>
</evidence>
<dbReference type="RefSeq" id="WP_210680287.1">
    <property type="nucleotide sequence ID" value="NZ_JAGMWN010000001.1"/>
</dbReference>
<dbReference type="Gene3D" id="3.50.50.60">
    <property type="entry name" value="FAD/NAD(P)-binding domain"/>
    <property type="match status" value="1"/>
</dbReference>
<protein>
    <submittedName>
        <fullName evidence="11">NAD(P)-binding protein</fullName>
    </submittedName>
</protein>
<dbReference type="SUPFAM" id="SSF51395">
    <property type="entry name" value="FMN-linked oxidoreductases"/>
    <property type="match status" value="1"/>
</dbReference>